<comment type="caution">
    <text evidence="2">The sequence shown here is derived from an EMBL/GenBank/DDBJ whole genome shotgun (WGS) entry which is preliminary data.</text>
</comment>
<feature type="region of interest" description="Disordered" evidence="1">
    <location>
        <begin position="63"/>
        <end position="104"/>
    </location>
</feature>
<evidence type="ECO:0000313" key="2">
    <source>
        <dbReference type="EMBL" id="KAK8044641.1"/>
    </source>
</evidence>
<gene>
    <name evidence="2" type="ORF">PG993_004665</name>
</gene>
<accession>A0ABR1TDD9</accession>
<proteinExistence type="predicted"/>
<dbReference type="Proteomes" id="UP001444661">
    <property type="component" value="Unassembled WGS sequence"/>
</dbReference>
<name>A0ABR1TDD9_9PEZI</name>
<keyword evidence="3" id="KW-1185">Reference proteome</keyword>
<evidence type="ECO:0000256" key="1">
    <source>
        <dbReference type="SAM" id="MobiDB-lite"/>
    </source>
</evidence>
<protein>
    <submittedName>
        <fullName evidence="2">Uncharacterized protein</fullName>
    </submittedName>
</protein>
<evidence type="ECO:0000313" key="3">
    <source>
        <dbReference type="Proteomes" id="UP001444661"/>
    </source>
</evidence>
<reference evidence="2 3" key="1">
    <citation type="submission" date="2023-01" db="EMBL/GenBank/DDBJ databases">
        <title>Analysis of 21 Apiospora genomes using comparative genomics revels a genus with tremendous synthesis potential of carbohydrate active enzymes and secondary metabolites.</title>
        <authorList>
            <person name="Sorensen T."/>
        </authorList>
    </citation>
    <scope>NUCLEOTIDE SEQUENCE [LARGE SCALE GENOMIC DNA]</scope>
    <source>
        <strain evidence="2 3">CBS 33761</strain>
    </source>
</reference>
<organism evidence="2 3">
    <name type="scientific">Apiospora rasikravindrae</name>
    <dbReference type="NCBI Taxonomy" id="990691"/>
    <lineage>
        <taxon>Eukaryota</taxon>
        <taxon>Fungi</taxon>
        <taxon>Dikarya</taxon>
        <taxon>Ascomycota</taxon>
        <taxon>Pezizomycotina</taxon>
        <taxon>Sordariomycetes</taxon>
        <taxon>Xylariomycetidae</taxon>
        <taxon>Amphisphaeriales</taxon>
        <taxon>Apiosporaceae</taxon>
        <taxon>Apiospora</taxon>
    </lineage>
</organism>
<dbReference type="EMBL" id="JAQQWK010000003">
    <property type="protein sequence ID" value="KAK8044641.1"/>
    <property type="molecule type" value="Genomic_DNA"/>
</dbReference>
<sequence>MAAAPVLDFDAELAMFTEEPRTGGVTEPPPSINGADFEDLVEGHARDGVRVSCVKISSADGRKEGWLTSSTGDPGESAASANPLACATPRRTGQGNMEQFRRESQRILVPGRIWDGKGRGSGEEIT</sequence>